<feature type="signal peptide" evidence="1">
    <location>
        <begin position="1"/>
        <end position="24"/>
    </location>
</feature>
<feature type="domain" description="BIG2" evidence="2">
    <location>
        <begin position="263"/>
        <end position="338"/>
    </location>
</feature>
<evidence type="ECO:0000259" key="2">
    <source>
        <dbReference type="SMART" id="SM00635"/>
    </source>
</evidence>
<keyword evidence="1" id="KW-0732">Signal</keyword>
<evidence type="ECO:0000313" key="3">
    <source>
        <dbReference type="EMBL" id="WAH37158.1"/>
    </source>
</evidence>
<keyword evidence="4" id="KW-1185">Reference proteome</keyword>
<evidence type="ECO:0000313" key="4">
    <source>
        <dbReference type="Proteomes" id="UP001164803"/>
    </source>
</evidence>
<dbReference type="SMART" id="SM00635">
    <property type="entry name" value="BID_2"/>
    <property type="match status" value="2"/>
</dbReference>
<feature type="chain" id="PRO_5046250933" evidence="1">
    <location>
        <begin position="25"/>
        <end position="522"/>
    </location>
</feature>
<dbReference type="Gene3D" id="2.60.40.1080">
    <property type="match status" value="2"/>
</dbReference>
<proteinExistence type="predicted"/>
<sequence>MKRILTGLAATTVVIGTGLPMAFASTSSTNSFKASISISGTTVSSLYGVVANDGSHDTSYLPVYYLNQLFNKAGYKATWNGSTHTWALTTSKTNIDFSKVNVGSGNTSVTVNGKLVKKFNTIVQHDPAAPKISTTFAPIYYVTSLLEAFGWTGNWNGNTHTLSVSPAANQATISSAVATNGSITVVFDQPLTSTPAASDFVVTGSVGSSSTSVPVSKVDVSADKKTVTLTIPEIPPTAHQPVPHYSVKYLGGATVAAYERVVAVNDGTLGEVAKTVQVGQTVTVAGVSDQCTPMPSITFQSDNPAVATVTADGTVTALASGVAHIIATDAKGFTSIVPFTLTVQSPNDASIASVVATNGSLTVVFNKPLTATPAASDFVVTGTVGTTASPVAVSKVTMNTDMTTATLAIPEIPPTAHQPVPHYSVQYLGQPAVTGYERVVAVNDGTPGEVAKTIAVGKTLTVAGVSDQCTPMPSITFQSDNPAVATVTADGTVTAIGTGVAHIVATDSKGFKSIVPFTVTVQ</sequence>
<dbReference type="SUPFAM" id="SSF49373">
    <property type="entry name" value="Invasin/intimin cell-adhesion fragments"/>
    <property type="match status" value="2"/>
</dbReference>
<dbReference type="InterPro" id="IPR008964">
    <property type="entry name" value="Invasin/intimin_cell_adhesion"/>
</dbReference>
<accession>A0ABY6Z3R3</accession>
<evidence type="ECO:0000256" key="1">
    <source>
        <dbReference type="SAM" id="SignalP"/>
    </source>
</evidence>
<reference evidence="3" key="1">
    <citation type="submission" date="2022-08" db="EMBL/GenBank/DDBJ databases">
        <title>Alicyclobacillus dauci DSM2870, complete genome.</title>
        <authorList>
            <person name="Wang Q."/>
            <person name="Cai R."/>
            <person name="Wang Z."/>
        </authorList>
    </citation>
    <scope>NUCLEOTIDE SEQUENCE</scope>
    <source>
        <strain evidence="3">DSM 28700</strain>
    </source>
</reference>
<dbReference type="Pfam" id="PF02368">
    <property type="entry name" value="Big_2"/>
    <property type="match status" value="2"/>
</dbReference>
<gene>
    <name evidence="3" type="ORF">NZD86_00980</name>
</gene>
<organism evidence="3 4">
    <name type="scientific">Alicyclobacillus dauci</name>
    <dbReference type="NCBI Taxonomy" id="1475485"/>
    <lineage>
        <taxon>Bacteria</taxon>
        <taxon>Bacillati</taxon>
        <taxon>Bacillota</taxon>
        <taxon>Bacilli</taxon>
        <taxon>Bacillales</taxon>
        <taxon>Alicyclobacillaceae</taxon>
        <taxon>Alicyclobacillus</taxon>
    </lineage>
</organism>
<dbReference type="EMBL" id="CP104064">
    <property type="protein sequence ID" value="WAH37158.1"/>
    <property type="molecule type" value="Genomic_DNA"/>
</dbReference>
<dbReference type="InterPro" id="IPR003343">
    <property type="entry name" value="Big_2"/>
</dbReference>
<protein>
    <submittedName>
        <fullName evidence="3">Ig-like domain-containing protein</fullName>
    </submittedName>
</protein>
<dbReference type="RefSeq" id="WP_268044603.1">
    <property type="nucleotide sequence ID" value="NZ_CP104064.1"/>
</dbReference>
<dbReference type="Proteomes" id="UP001164803">
    <property type="component" value="Chromosome"/>
</dbReference>
<name>A0ABY6Z3R3_9BACL</name>
<feature type="domain" description="BIG2" evidence="2">
    <location>
        <begin position="444"/>
        <end position="516"/>
    </location>
</feature>